<dbReference type="AlphaFoldDB" id="A0A2J6PSW4"/>
<protein>
    <submittedName>
        <fullName evidence="2">Uncharacterized protein</fullName>
    </submittedName>
</protein>
<feature type="compositionally biased region" description="Pro residues" evidence="1">
    <location>
        <begin position="7"/>
        <end position="20"/>
    </location>
</feature>
<evidence type="ECO:0000313" key="3">
    <source>
        <dbReference type="Proteomes" id="UP000235672"/>
    </source>
</evidence>
<keyword evidence="3" id="KW-1185">Reference proteome</keyword>
<evidence type="ECO:0000256" key="1">
    <source>
        <dbReference type="SAM" id="MobiDB-lite"/>
    </source>
</evidence>
<sequence length="196" mass="21148">MNAVPVPGAPPNRYPSPPLPSPIYCPTSITTSYQGNQRANGARNQARRRARMLVRASVNCPGAITAVMEAALRGAVDPFYNGFVQGTTIAKAVLAGAMAAAAAGGYTWEEKEMDGTKQQLARRSLRIWRRKVGNQEGREMNAREAVKIFKVAPRRSKMDEMIADAEAKVNAKGLGLTADGLQHGDMIPMEDPIVRG</sequence>
<organism evidence="2 3">
    <name type="scientific">Hyaloscypha hepaticicola</name>
    <dbReference type="NCBI Taxonomy" id="2082293"/>
    <lineage>
        <taxon>Eukaryota</taxon>
        <taxon>Fungi</taxon>
        <taxon>Dikarya</taxon>
        <taxon>Ascomycota</taxon>
        <taxon>Pezizomycotina</taxon>
        <taxon>Leotiomycetes</taxon>
        <taxon>Helotiales</taxon>
        <taxon>Hyaloscyphaceae</taxon>
        <taxon>Hyaloscypha</taxon>
    </lineage>
</organism>
<dbReference type="Proteomes" id="UP000235672">
    <property type="component" value="Unassembled WGS sequence"/>
</dbReference>
<proteinExistence type="predicted"/>
<reference evidence="2 3" key="1">
    <citation type="submission" date="2016-05" db="EMBL/GenBank/DDBJ databases">
        <title>A degradative enzymes factory behind the ericoid mycorrhizal symbiosis.</title>
        <authorList>
            <consortium name="DOE Joint Genome Institute"/>
            <person name="Martino E."/>
            <person name="Morin E."/>
            <person name="Grelet G."/>
            <person name="Kuo A."/>
            <person name="Kohler A."/>
            <person name="Daghino S."/>
            <person name="Barry K."/>
            <person name="Choi C."/>
            <person name="Cichocki N."/>
            <person name="Clum A."/>
            <person name="Copeland A."/>
            <person name="Hainaut M."/>
            <person name="Haridas S."/>
            <person name="Labutti K."/>
            <person name="Lindquist E."/>
            <person name="Lipzen A."/>
            <person name="Khouja H.-R."/>
            <person name="Murat C."/>
            <person name="Ohm R."/>
            <person name="Olson A."/>
            <person name="Spatafora J."/>
            <person name="Veneault-Fourrey C."/>
            <person name="Henrissat B."/>
            <person name="Grigoriev I."/>
            <person name="Martin F."/>
            <person name="Perotto S."/>
        </authorList>
    </citation>
    <scope>NUCLEOTIDE SEQUENCE [LARGE SCALE GENOMIC DNA]</scope>
    <source>
        <strain evidence="2 3">UAMH 7357</strain>
    </source>
</reference>
<evidence type="ECO:0000313" key="2">
    <source>
        <dbReference type="EMBL" id="PMD17026.1"/>
    </source>
</evidence>
<name>A0A2J6PSW4_9HELO</name>
<dbReference type="EMBL" id="KZ613502">
    <property type="protein sequence ID" value="PMD17026.1"/>
    <property type="molecule type" value="Genomic_DNA"/>
</dbReference>
<feature type="region of interest" description="Disordered" evidence="1">
    <location>
        <begin position="1"/>
        <end position="20"/>
    </location>
</feature>
<gene>
    <name evidence="2" type="ORF">NA56DRAFT_662634</name>
</gene>
<accession>A0A2J6PSW4</accession>